<dbReference type="AlphaFoldDB" id="A0A2S4AML5"/>
<dbReference type="EMBL" id="PPXG01000004">
    <property type="protein sequence ID" value="POH82629.1"/>
    <property type="molecule type" value="Genomic_DNA"/>
</dbReference>
<dbReference type="Gene3D" id="1.10.260.40">
    <property type="entry name" value="lambda repressor-like DNA-binding domains"/>
    <property type="match status" value="1"/>
</dbReference>
<accession>A0A2S4AML5</accession>
<dbReference type="InterPro" id="IPR001387">
    <property type="entry name" value="Cro/C1-type_HTH"/>
</dbReference>
<dbReference type="PROSITE" id="PS50943">
    <property type="entry name" value="HTH_CROC1"/>
    <property type="match status" value="1"/>
</dbReference>
<dbReference type="Pfam" id="PF01381">
    <property type="entry name" value="HTH_3"/>
    <property type="match status" value="1"/>
</dbReference>
<dbReference type="InterPro" id="IPR010982">
    <property type="entry name" value="Lambda_DNA-bd_dom_sf"/>
</dbReference>
<dbReference type="GeneID" id="83639806"/>
<organism evidence="2 3">
    <name type="scientific">Stutzerimonas stutzeri</name>
    <name type="common">Pseudomonas stutzeri</name>
    <dbReference type="NCBI Taxonomy" id="316"/>
    <lineage>
        <taxon>Bacteria</taxon>
        <taxon>Pseudomonadati</taxon>
        <taxon>Pseudomonadota</taxon>
        <taxon>Gammaproteobacteria</taxon>
        <taxon>Pseudomonadales</taxon>
        <taxon>Pseudomonadaceae</taxon>
        <taxon>Stutzerimonas</taxon>
    </lineage>
</organism>
<dbReference type="GO" id="GO:0003677">
    <property type="term" value="F:DNA binding"/>
    <property type="evidence" value="ECO:0007669"/>
    <property type="project" value="InterPro"/>
</dbReference>
<sequence length="98" mass="10858">MEVRNSFSKALRLVRHSQGLTQEDFSMVSSRTYVSMLERAATSPTLEKLDDLCKVLDVHPVTLLAITYLLGAEAPADRELLLKRVGDELQSLLAEPAS</sequence>
<proteinExistence type="predicted"/>
<evidence type="ECO:0000313" key="2">
    <source>
        <dbReference type="EMBL" id="POH82629.1"/>
    </source>
</evidence>
<dbReference type="OrthoDB" id="8527218at2"/>
<protein>
    <submittedName>
        <fullName evidence="2">XRE family transcriptional regulator</fullName>
    </submittedName>
</protein>
<dbReference type="CDD" id="cd00093">
    <property type="entry name" value="HTH_XRE"/>
    <property type="match status" value="1"/>
</dbReference>
<evidence type="ECO:0000313" key="3">
    <source>
        <dbReference type="Proteomes" id="UP000237068"/>
    </source>
</evidence>
<gene>
    <name evidence="2" type="ORF">CXK91_10440</name>
</gene>
<reference evidence="2 3" key="1">
    <citation type="submission" date="2018-01" db="EMBL/GenBank/DDBJ databases">
        <title>Denitrification phenotypes of diverse strains of Pseudomonas stutzeri.</title>
        <authorList>
            <person name="Milligan D.A."/>
            <person name="Bergaust L."/>
            <person name="Bakken L.R."/>
            <person name="Frostegard A."/>
        </authorList>
    </citation>
    <scope>NUCLEOTIDE SEQUENCE [LARGE SCALE GENOMIC DNA]</scope>
    <source>
        <strain evidence="2 3">24a13</strain>
    </source>
</reference>
<dbReference type="SUPFAM" id="SSF47413">
    <property type="entry name" value="lambda repressor-like DNA-binding domains"/>
    <property type="match status" value="1"/>
</dbReference>
<dbReference type="RefSeq" id="WP_015275429.1">
    <property type="nucleotide sequence ID" value="NZ_CP170500.1"/>
</dbReference>
<dbReference type="SMART" id="SM00530">
    <property type="entry name" value="HTH_XRE"/>
    <property type="match status" value="1"/>
</dbReference>
<dbReference type="Proteomes" id="UP000237068">
    <property type="component" value="Unassembled WGS sequence"/>
</dbReference>
<comment type="caution">
    <text evidence="2">The sequence shown here is derived from an EMBL/GenBank/DDBJ whole genome shotgun (WGS) entry which is preliminary data.</text>
</comment>
<evidence type="ECO:0000259" key="1">
    <source>
        <dbReference type="PROSITE" id="PS50943"/>
    </source>
</evidence>
<feature type="domain" description="HTH cro/C1-type" evidence="1">
    <location>
        <begin position="11"/>
        <end position="63"/>
    </location>
</feature>
<name>A0A2S4AML5_STUST</name>